<dbReference type="InterPro" id="IPR036396">
    <property type="entry name" value="Cyt_P450_sf"/>
</dbReference>
<comment type="caution">
    <text evidence="1">The sequence shown here is derived from an EMBL/GenBank/DDBJ whole genome shotgun (WGS) entry which is preliminary data.</text>
</comment>
<gene>
    <name evidence="1" type="ORF">CEP52_011493</name>
</gene>
<dbReference type="GO" id="GO:0020037">
    <property type="term" value="F:heme binding"/>
    <property type="evidence" value="ECO:0007669"/>
    <property type="project" value="InterPro"/>
</dbReference>
<sequence>MGIYPGVRGLLFRLLQAVASNSGGEAMDKFTLDAQQRVTQEMAQVGNDFFSRLSKMCRNDPDNYSEWGVMNTCRDNVGAGSDTTGISLTAILYHIYRDLAVIARMREEID</sequence>
<accession>A0A428T358</accession>
<name>A0A428T358_9HYPO</name>
<dbReference type="STRING" id="1325735.A0A428T358"/>
<dbReference type="GO" id="GO:0004497">
    <property type="term" value="F:monooxygenase activity"/>
    <property type="evidence" value="ECO:0007669"/>
    <property type="project" value="InterPro"/>
</dbReference>
<evidence type="ECO:0000313" key="2">
    <source>
        <dbReference type="Proteomes" id="UP000287144"/>
    </source>
</evidence>
<proteinExistence type="predicted"/>
<dbReference type="SUPFAM" id="SSF48264">
    <property type="entry name" value="Cytochrome P450"/>
    <property type="match status" value="1"/>
</dbReference>
<protein>
    <submittedName>
        <fullName evidence="1">Uncharacterized protein</fullName>
    </submittedName>
</protein>
<dbReference type="InterPro" id="IPR001128">
    <property type="entry name" value="Cyt_P450"/>
</dbReference>
<organism evidence="1 2">
    <name type="scientific">Fusarium oligoseptatum</name>
    <dbReference type="NCBI Taxonomy" id="2604345"/>
    <lineage>
        <taxon>Eukaryota</taxon>
        <taxon>Fungi</taxon>
        <taxon>Dikarya</taxon>
        <taxon>Ascomycota</taxon>
        <taxon>Pezizomycotina</taxon>
        <taxon>Sordariomycetes</taxon>
        <taxon>Hypocreomycetidae</taxon>
        <taxon>Hypocreales</taxon>
        <taxon>Nectriaceae</taxon>
        <taxon>Fusarium</taxon>
        <taxon>Fusarium solani species complex</taxon>
    </lineage>
</organism>
<dbReference type="Proteomes" id="UP000287144">
    <property type="component" value="Unassembled WGS sequence"/>
</dbReference>
<dbReference type="Gene3D" id="1.10.630.10">
    <property type="entry name" value="Cytochrome P450"/>
    <property type="match status" value="1"/>
</dbReference>
<dbReference type="AlphaFoldDB" id="A0A428T358"/>
<dbReference type="EMBL" id="NKCK01000139">
    <property type="protein sequence ID" value="RSL96400.1"/>
    <property type="molecule type" value="Genomic_DNA"/>
</dbReference>
<keyword evidence="2" id="KW-1185">Reference proteome</keyword>
<dbReference type="Pfam" id="PF00067">
    <property type="entry name" value="p450"/>
    <property type="match status" value="1"/>
</dbReference>
<dbReference type="GO" id="GO:0005506">
    <property type="term" value="F:iron ion binding"/>
    <property type="evidence" value="ECO:0007669"/>
    <property type="project" value="InterPro"/>
</dbReference>
<evidence type="ECO:0000313" key="1">
    <source>
        <dbReference type="EMBL" id="RSL96400.1"/>
    </source>
</evidence>
<reference evidence="1 2" key="1">
    <citation type="submission" date="2017-06" db="EMBL/GenBank/DDBJ databases">
        <title>Comparative genomic analysis of Ambrosia Fusariam Clade fungi.</title>
        <authorList>
            <person name="Stajich J.E."/>
            <person name="Carrillo J."/>
            <person name="Kijimoto T."/>
            <person name="Eskalen A."/>
            <person name="O'Donnell K."/>
            <person name="Kasson M."/>
        </authorList>
    </citation>
    <scope>NUCLEOTIDE SEQUENCE [LARGE SCALE GENOMIC DNA]</scope>
    <source>
        <strain evidence="1 2">NRRL62579</strain>
    </source>
</reference>
<dbReference type="GO" id="GO:0016705">
    <property type="term" value="F:oxidoreductase activity, acting on paired donors, with incorporation or reduction of molecular oxygen"/>
    <property type="evidence" value="ECO:0007669"/>
    <property type="project" value="InterPro"/>
</dbReference>